<evidence type="ECO:0000256" key="1">
    <source>
        <dbReference type="ARBA" id="ARBA00022729"/>
    </source>
</evidence>
<dbReference type="Gene3D" id="2.20.230.10">
    <property type="entry name" value="Resuscitation-promoting factor rpfb"/>
    <property type="match status" value="1"/>
</dbReference>
<keyword evidence="1" id="KW-0732">Signal</keyword>
<dbReference type="Gene3D" id="2.70.70.10">
    <property type="entry name" value="Glucose Permease (Domain IIA)"/>
    <property type="match status" value="1"/>
</dbReference>
<evidence type="ECO:0000313" key="4">
    <source>
        <dbReference type="Proteomes" id="UP000269097"/>
    </source>
</evidence>
<dbReference type="InterPro" id="IPR011098">
    <property type="entry name" value="G5_dom"/>
</dbReference>
<dbReference type="InterPro" id="IPR016047">
    <property type="entry name" value="M23ase_b-sheet_dom"/>
</dbReference>
<dbReference type="PANTHER" id="PTHR21666:SF270">
    <property type="entry name" value="MUREIN HYDROLASE ACTIVATOR ENVC"/>
    <property type="match status" value="1"/>
</dbReference>
<dbReference type="CDD" id="cd12797">
    <property type="entry name" value="M23_peptidase"/>
    <property type="match status" value="1"/>
</dbReference>
<dbReference type="GO" id="GO:0004222">
    <property type="term" value="F:metalloendopeptidase activity"/>
    <property type="evidence" value="ECO:0007669"/>
    <property type="project" value="TreeGrafter"/>
</dbReference>
<protein>
    <recommendedName>
        <fullName evidence="2">G5 domain-containing protein</fullName>
    </recommendedName>
</protein>
<dbReference type="EMBL" id="CP033433">
    <property type="protein sequence ID" value="AYQ74539.1"/>
    <property type="molecule type" value="Genomic_DNA"/>
</dbReference>
<gene>
    <name evidence="3" type="ORF">EAV92_19375</name>
</gene>
<dbReference type="AlphaFoldDB" id="A0A3G3K456"/>
<dbReference type="PROSITE" id="PS51109">
    <property type="entry name" value="G5"/>
    <property type="match status" value="1"/>
</dbReference>
<reference evidence="3 4" key="1">
    <citation type="submission" date="2018-10" db="EMBL/GenBank/DDBJ databases">
        <title>Genome Sequence of Cohnella sp.</title>
        <authorList>
            <person name="Srinivasan S."/>
            <person name="Kim M.K."/>
        </authorList>
    </citation>
    <scope>NUCLEOTIDE SEQUENCE [LARGE SCALE GENOMIC DNA]</scope>
    <source>
        <strain evidence="3 4">18JY8-7</strain>
    </source>
</reference>
<dbReference type="Pfam" id="PF01551">
    <property type="entry name" value="Peptidase_M23"/>
    <property type="match status" value="1"/>
</dbReference>
<sequence>MADFRGTGRIRSAAAAVRGSLRHVRSYCLKGITVVNKKMLPKWSRFVGHYRSPIAATAIAVLGVGAVAIGGHQYVKAHMVDYYRVYVKGVPVGTISSSAKVEHWLSAKEAELDRADTSLLQALDGNQVTYRLERAYKARPGDEQTLAALAGKVTTHPIGVEVRIEGKTVGIVRDRATAEELLDKIKHQYVPKDAKLAFAEAEAEDSAAAAQQPRVRTMALSATVGAKKPATTAQTPKTPEHLVTSVDFVEKVDLQEVALGDGTLTDPDLLYERLTEDRPSPMLNVQSVEQVTQDEVIEATIEYKKSDDIRAGQSKMIRQGRDGKKRVTYRLVKTNGDLAEEEIVSEQILEKPVSTIILKGTKVIPGEGSGKFIWPVIGHRITSYLGERWGRMHNGIDMVGRSNIMAADDGVVEYAGYKSGGLGNMVIIDHKNGFKTVYGHMRSIKVKKGQIVEQGETIGIMGSTGHSTGTHLHFEIHLDGKLKNPTSYL</sequence>
<organism evidence="3 4">
    <name type="scientific">Cohnella candidum</name>
    <dbReference type="NCBI Taxonomy" id="2674991"/>
    <lineage>
        <taxon>Bacteria</taxon>
        <taxon>Bacillati</taxon>
        <taxon>Bacillota</taxon>
        <taxon>Bacilli</taxon>
        <taxon>Bacillales</taxon>
        <taxon>Paenibacillaceae</taxon>
        <taxon>Cohnella</taxon>
    </lineage>
</organism>
<dbReference type="Pfam" id="PF07501">
    <property type="entry name" value="G5"/>
    <property type="match status" value="1"/>
</dbReference>
<name>A0A3G3K456_9BACL</name>
<dbReference type="SMART" id="SM01208">
    <property type="entry name" value="G5"/>
    <property type="match status" value="1"/>
</dbReference>
<evidence type="ECO:0000259" key="2">
    <source>
        <dbReference type="PROSITE" id="PS51109"/>
    </source>
</evidence>
<dbReference type="KEGG" id="coh:EAV92_19375"/>
<dbReference type="PANTHER" id="PTHR21666">
    <property type="entry name" value="PEPTIDASE-RELATED"/>
    <property type="match status" value="1"/>
</dbReference>
<dbReference type="SUPFAM" id="SSF51261">
    <property type="entry name" value="Duplicated hybrid motif"/>
    <property type="match status" value="1"/>
</dbReference>
<proteinExistence type="predicted"/>
<accession>A0A3G3K456</accession>
<feature type="domain" description="G5" evidence="2">
    <location>
        <begin position="282"/>
        <end position="363"/>
    </location>
</feature>
<dbReference type="Proteomes" id="UP000269097">
    <property type="component" value="Chromosome"/>
</dbReference>
<dbReference type="InterPro" id="IPR050570">
    <property type="entry name" value="Cell_wall_metabolism_enzyme"/>
</dbReference>
<evidence type="ECO:0000313" key="3">
    <source>
        <dbReference type="EMBL" id="AYQ74539.1"/>
    </source>
</evidence>
<dbReference type="RefSeq" id="WP_123042619.1">
    <property type="nucleotide sequence ID" value="NZ_CP033433.1"/>
</dbReference>
<dbReference type="InterPro" id="IPR011055">
    <property type="entry name" value="Dup_hybrid_motif"/>
</dbReference>
<keyword evidence="4" id="KW-1185">Reference proteome</keyword>